<sequence>MLNNALVRYSPVRLSTNMEVTVSGFICNTCGKPHDELPMCFGPSAPDLWYSMPETERNERGELSSDQCVIDGKHFFVLGRILIPVTDGVGPFAWLAWVSLSERNFLRMCELWERDGRETEPLYCGSLQSNLPYEPSTLGLEVQVQTMPLGERPLILFDHTVHPLSVEQHTGITMAQVQRIVEAVLHG</sequence>
<evidence type="ECO:0008006" key="3">
    <source>
        <dbReference type="Google" id="ProtNLM"/>
    </source>
</evidence>
<proteinExistence type="predicted"/>
<name>A0AAQ1SU22_9PSED</name>
<accession>A0AAQ1SU22</accession>
<evidence type="ECO:0000313" key="1">
    <source>
        <dbReference type="EMBL" id="SPO61529.1"/>
    </source>
</evidence>
<organism evidence="1 2">
    <name type="scientific">Pseudomonas inefficax</name>
    <dbReference type="NCBI Taxonomy" id="2078786"/>
    <lineage>
        <taxon>Bacteria</taxon>
        <taxon>Pseudomonadati</taxon>
        <taxon>Pseudomonadota</taxon>
        <taxon>Gammaproteobacteria</taxon>
        <taxon>Pseudomonadales</taxon>
        <taxon>Pseudomonadaceae</taxon>
        <taxon>Pseudomonas</taxon>
    </lineage>
</organism>
<dbReference type="EMBL" id="OPYN01000150">
    <property type="protein sequence ID" value="SPO61529.1"/>
    <property type="molecule type" value="Genomic_DNA"/>
</dbReference>
<evidence type="ECO:0000313" key="2">
    <source>
        <dbReference type="Proteomes" id="UP000294335"/>
    </source>
</evidence>
<reference evidence="1 2" key="1">
    <citation type="submission" date="2018-02" db="EMBL/GenBank/DDBJ databases">
        <authorList>
            <person name="Dubost A."/>
        </authorList>
    </citation>
    <scope>NUCLEOTIDE SEQUENCE [LARGE SCALE GENOMIC DNA]</scope>
    <source>
        <strain evidence="2">JV551A3</strain>
    </source>
</reference>
<dbReference type="InterPro" id="IPR018697">
    <property type="entry name" value="DUF2199"/>
</dbReference>
<gene>
    <name evidence="1" type="ORF">JV551A3_V1_1500006</name>
</gene>
<dbReference type="Proteomes" id="UP000294335">
    <property type="component" value="Unassembled WGS sequence"/>
</dbReference>
<dbReference type="AlphaFoldDB" id="A0AAQ1SU22"/>
<protein>
    <recommendedName>
        <fullName evidence="3">DUF2199 domain-containing protein</fullName>
    </recommendedName>
</protein>
<dbReference type="Pfam" id="PF09965">
    <property type="entry name" value="DUF2199"/>
    <property type="match status" value="1"/>
</dbReference>
<keyword evidence="2" id="KW-1185">Reference proteome</keyword>
<comment type="caution">
    <text evidence="1">The sequence shown here is derived from an EMBL/GenBank/DDBJ whole genome shotgun (WGS) entry which is preliminary data.</text>
</comment>